<dbReference type="AlphaFoldDB" id="A0A6B3SLD4"/>
<evidence type="ECO:0000313" key="5">
    <source>
        <dbReference type="Proteomes" id="UP000482155"/>
    </source>
</evidence>
<feature type="domain" description="Dienelactone hydrolase" evidence="3">
    <location>
        <begin position="64"/>
        <end position="299"/>
    </location>
</feature>
<accession>A0A6B3SLD4</accession>
<dbReference type="PANTHER" id="PTHR22946">
    <property type="entry name" value="DIENELACTONE HYDROLASE DOMAIN-CONTAINING PROTEIN-RELATED"/>
    <property type="match status" value="1"/>
</dbReference>
<dbReference type="Proteomes" id="UP000482155">
    <property type="component" value="Unassembled WGS sequence"/>
</dbReference>
<keyword evidence="1 4" id="KW-0378">Hydrolase</keyword>
<dbReference type="EMBL" id="JAAIVB010000037">
    <property type="protein sequence ID" value="NEX61547.1"/>
    <property type="molecule type" value="Genomic_DNA"/>
</dbReference>
<dbReference type="InterPro" id="IPR029058">
    <property type="entry name" value="AB_hydrolase_fold"/>
</dbReference>
<dbReference type="Gene3D" id="3.40.50.1820">
    <property type="entry name" value="alpha/beta hydrolase"/>
    <property type="match status" value="1"/>
</dbReference>
<reference evidence="4 5" key="1">
    <citation type="submission" date="2020-02" db="EMBL/GenBank/DDBJ databases">
        <authorList>
            <person name="Kim M.K."/>
        </authorList>
    </citation>
    <scope>NUCLEOTIDE SEQUENCE [LARGE SCALE GENOMIC DNA]</scope>
    <source>
        <strain evidence="4 5">17J57-3</strain>
    </source>
</reference>
<evidence type="ECO:0000256" key="2">
    <source>
        <dbReference type="SAM" id="SignalP"/>
    </source>
</evidence>
<dbReference type="GO" id="GO:0052689">
    <property type="term" value="F:carboxylic ester hydrolase activity"/>
    <property type="evidence" value="ECO:0007669"/>
    <property type="project" value="UniProtKB-ARBA"/>
</dbReference>
<dbReference type="InterPro" id="IPR002925">
    <property type="entry name" value="Dienelactn_hydro"/>
</dbReference>
<dbReference type="RefSeq" id="WP_163962873.1">
    <property type="nucleotide sequence ID" value="NZ_JAAIVB010000037.1"/>
</dbReference>
<keyword evidence="2" id="KW-0732">Signal</keyword>
<evidence type="ECO:0000313" key="4">
    <source>
        <dbReference type="EMBL" id="NEX61547.1"/>
    </source>
</evidence>
<protein>
    <submittedName>
        <fullName evidence="4">Dienelactone hydrolase family protein</fullName>
    </submittedName>
</protein>
<dbReference type="InterPro" id="IPR050261">
    <property type="entry name" value="FrsA_esterase"/>
</dbReference>
<proteinExistence type="predicted"/>
<feature type="chain" id="PRO_5025691014" evidence="2">
    <location>
        <begin position="24"/>
        <end position="305"/>
    </location>
</feature>
<evidence type="ECO:0000259" key="3">
    <source>
        <dbReference type="Pfam" id="PF01738"/>
    </source>
</evidence>
<dbReference type="PANTHER" id="PTHR22946:SF9">
    <property type="entry name" value="POLYKETIDE TRANSFERASE AF380"/>
    <property type="match status" value="1"/>
</dbReference>
<evidence type="ECO:0000256" key="1">
    <source>
        <dbReference type="ARBA" id="ARBA00022801"/>
    </source>
</evidence>
<organism evidence="4 5">
    <name type="scientific">Noviherbaspirillum galbum</name>
    <dbReference type="NCBI Taxonomy" id="2709383"/>
    <lineage>
        <taxon>Bacteria</taxon>
        <taxon>Pseudomonadati</taxon>
        <taxon>Pseudomonadota</taxon>
        <taxon>Betaproteobacteria</taxon>
        <taxon>Burkholderiales</taxon>
        <taxon>Oxalobacteraceae</taxon>
        <taxon>Noviherbaspirillum</taxon>
    </lineage>
</organism>
<dbReference type="Pfam" id="PF01738">
    <property type="entry name" value="DLH"/>
    <property type="match status" value="1"/>
</dbReference>
<sequence>MATATTKALAALLALSMAAAAGAQDQLAAYPGSARVDFASMDGAGPVPLFGWWLPAAGGPAGKRPAVIALHGCGGLYSGQAGRTNHFNARHAAMAGLLHDAGYHVLFPDSLSPRGVRSICTQKNGQRTINNANRRGDVQGALAWLAAQPDVDATRIALLGWSHGGSAVLSSINASNRDVAGQALRPRVAVAFYPGCAAFAKARVRFRNDVPLLLLIGEKDDWTPAAPCAALAEQAAADGRRFILRMYADAYHDFDAPGQALRVRRDVPNGVNPGAGVTVGSNPEAREAAYGEVFRFLGEELEGGR</sequence>
<dbReference type="SUPFAM" id="SSF53474">
    <property type="entry name" value="alpha/beta-Hydrolases"/>
    <property type="match status" value="1"/>
</dbReference>
<name>A0A6B3SLD4_9BURK</name>
<gene>
    <name evidence="4" type="ORF">G3574_10690</name>
</gene>
<feature type="signal peptide" evidence="2">
    <location>
        <begin position="1"/>
        <end position="23"/>
    </location>
</feature>
<keyword evidence="5" id="KW-1185">Reference proteome</keyword>
<comment type="caution">
    <text evidence="4">The sequence shown here is derived from an EMBL/GenBank/DDBJ whole genome shotgun (WGS) entry which is preliminary data.</text>
</comment>